<feature type="compositionally biased region" description="Polar residues" evidence="1">
    <location>
        <begin position="914"/>
        <end position="923"/>
    </location>
</feature>
<dbReference type="EMBL" id="MCFA01000108">
    <property type="protein sequence ID" value="ORY07528.1"/>
    <property type="molecule type" value="Genomic_DNA"/>
</dbReference>
<protein>
    <submittedName>
        <fullName evidence="2">Uncharacterized protein</fullName>
    </submittedName>
</protein>
<comment type="caution">
    <text evidence="2">The sequence shown here is derived from an EMBL/GenBank/DDBJ whole genome shotgun (WGS) entry which is preliminary data.</text>
</comment>
<feature type="region of interest" description="Disordered" evidence="1">
    <location>
        <begin position="162"/>
        <end position="201"/>
    </location>
</feature>
<gene>
    <name evidence="2" type="ORF">BCR34DRAFT_19025</name>
</gene>
<feature type="compositionally biased region" description="Polar residues" evidence="1">
    <location>
        <begin position="577"/>
        <end position="608"/>
    </location>
</feature>
<feature type="compositionally biased region" description="Acidic residues" evidence="1">
    <location>
        <begin position="1083"/>
        <end position="1099"/>
    </location>
</feature>
<feature type="compositionally biased region" description="Polar residues" evidence="1">
    <location>
        <begin position="978"/>
        <end position="990"/>
    </location>
</feature>
<reference evidence="2 3" key="1">
    <citation type="submission" date="2016-07" db="EMBL/GenBank/DDBJ databases">
        <title>Pervasive Adenine N6-methylation of Active Genes in Fungi.</title>
        <authorList>
            <consortium name="DOE Joint Genome Institute"/>
            <person name="Mondo S.J."/>
            <person name="Dannebaum R.O."/>
            <person name="Kuo R.C."/>
            <person name="Labutti K."/>
            <person name="Haridas S."/>
            <person name="Kuo A."/>
            <person name="Salamov A."/>
            <person name="Ahrendt S.R."/>
            <person name="Lipzen A."/>
            <person name="Sullivan W."/>
            <person name="Andreopoulos W.B."/>
            <person name="Clum A."/>
            <person name="Lindquist E."/>
            <person name="Daum C."/>
            <person name="Ramamoorthy G.K."/>
            <person name="Gryganskyi A."/>
            <person name="Culley D."/>
            <person name="Magnuson J.K."/>
            <person name="James T.Y."/>
            <person name="O'Malley M.A."/>
            <person name="Stajich J.E."/>
            <person name="Spatafora J.W."/>
            <person name="Visel A."/>
            <person name="Grigoriev I.V."/>
        </authorList>
    </citation>
    <scope>NUCLEOTIDE SEQUENCE [LARGE SCALE GENOMIC DNA]</scope>
    <source>
        <strain evidence="2 3">CBS 115471</strain>
    </source>
</reference>
<feature type="compositionally biased region" description="Acidic residues" evidence="1">
    <location>
        <begin position="1022"/>
        <end position="1037"/>
    </location>
</feature>
<feature type="compositionally biased region" description="Polar residues" evidence="1">
    <location>
        <begin position="853"/>
        <end position="871"/>
    </location>
</feature>
<dbReference type="OrthoDB" id="5427134at2759"/>
<keyword evidence="3" id="KW-1185">Reference proteome</keyword>
<evidence type="ECO:0000313" key="2">
    <source>
        <dbReference type="EMBL" id="ORY07528.1"/>
    </source>
</evidence>
<feature type="region of interest" description="Disordered" evidence="1">
    <location>
        <begin position="853"/>
        <end position="990"/>
    </location>
</feature>
<accession>A0A1Y1ZB80</accession>
<sequence>MAAFGQKPPSHNIAATAAERCPSSKRPLPNGACTFRDVAIGTCGCNQFWDKCSADLHEGSTEDRSSSQRSTWCVCGHHACFHRQDARAAAERLQSSMLGAYDRAHAICDGRCQLQPGSQCSLHRGLRPVDSEALPLEGGQDVQYGHPKTSQAGATAGQRLLRQAPSQASAAGINRAGAGGDSPSQPSASGLPRVPSARGAGRHSRYIVTGLGLSLMNTGNSVDQTRRRPSVTSTVPDDVDRPPPGSYSESELPPTRANSLPSDNARETSPAMNPMDRILEYNRNLRLDVEGDTIPNTFNPDEFIQSATEVATPSNANTPDLGAADQAVHDTKKIIETLAQYADQTNGSEAKASSTTFPGPQRLLTASPSTPQEQLQNALRSASPQALHKLVSYLSPLHNLLNSIPNVASTIQDIINRLDMIESNSFNYVQPDDFQQHVEMYDGRLLELEHRMDEHDRLHQSIDADNSSNSHGRRRIATVTNSFGSNNSLQSTTSSALIVAAIDRNHMETEIEGIKNRLDTLEAAALPTAVNPWQVEIVLLPWGRDLRGIWFSPDEPMHDASKGITQDTEEWTQIRSSVSVPHSMHQALSQGSNTSKHNATSGSQSNTRHSSTTSALHSLTGSGWSSEAISDWAAGPTDEWLSPKACGSNNLVYKRLQSRGFIRSVSLKSANASDIQATLAEAFGDLHSHLSYTDADIHPVMDSCPGLRASFIPLRKAVKSSRLRFLNHAEMSSSALWSAQFLNSGVMMRVSGGKKRLYVTQRESYLQPSDETGDAWTWQQLRLLPRFQADPESQMEGNEEHCQPQVAEADAREACWSFFEGYDPPLSTNTSFSSNHSVKLSMRPAGRAWRRSITPSSILKNKQFQPISPLSENHPRRPIQGPVRTISAPMISDHPQSSAKRRLDLSPVKPSSAPLPTSRSASLSRPKRRRVARSPSPRTAVTVHMRAQDAQDPVWNPTPRRSREPPSPFYSSHPELPRTNSDVTSRSQRSLAVVGKNTPFAYATPHSGPIVGAGDGFGDQAGDTEADDNDADYEDDGQSWAGVEDQLDDDAEGSRGEESDAEAGAMAVDDPASFSGEDSRFESEDDEDDELEEGEEDFDFGTRHQDGSDDEEDGDEIFDTLLGVLRD</sequence>
<dbReference type="AlphaFoldDB" id="A0A1Y1ZB80"/>
<evidence type="ECO:0000313" key="3">
    <source>
        <dbReference type="Proteomes" id="UP000193144"/>
    </source>
</evidence>
<proteinExistence type="predicted"/>
<feature type="region of interest" description="Disordered" evidence="1">
    <location>
        <begin position="1004"/>
        <end position="1127"/>
    </location>
</feature>
<feature type="compositionally biased region" description="Low complexity" evidence="1">
    <location>
        <begin position="609"/>
        <end position="619"/>
    </location>
</feature>
<name>A0A1Y1ZB80_9PLEO</name>
<feature type="region of interest" description="Disordered" evidence="1">
    <location>
        <begin position="215"/>
        <end position="271"/>
    </location>
</feature>
<dbReference type="Proteomes" id="UP000193144">
    <property type="component" value="Unassembled WGS sequence"/>
</dbReference>
<dbReference type="STRING" id="1231657.A0A1Y1ZB80"/>
<evidence type="ECO:0000256" key="1">
    <source>
        <dbReference type="SAM" id="MobiDB-lite"/>
    </source>
</evidence>
<feature type="compositionally biased region" description="Acidic residues" evidence="1">
    <location>
        <begin position="1108"/>
        <end position="1118"/>
    </location>
</feature>
<organism evidence="2 3">
    <name type="scientific">Clohesyomyces aquaticus</name>
    <dbReference type="NCBI Taxonomy" id="1231657"/>
    <lineage>
        <taxon>Eukaryota</taxon>
        <taxon>Fungi</taxon>
        <taxon>Dikarya</taxon>
        <taxon>Ascomycota</taxon>
        <taxon>Pezizomycotina</taxon>
        <taxon>Dothideomycetes</taxon>
        <taxon>Pleosporomycetidae</taxon>
        <taxon>Pleosporales</taxon>
        <taxon>Lindgomycetaceae</taxon>
        <taxon>Clohesyomyces</taxon>
    </lineage>
</organism>
<feature type="region of interest" description="Disordered" evidence="1">
    <location>
        <begin position="577"/>
        <end position="619"/>
    </location>
</feature>